<evidence type="ECO:0000313" key="2">
    <source>
        <dbReference type="Proteomes" id="UP000790377"/>
    </source>
</evidence>
<protein>
    <submittedName>
        <fullName evidence="1">OPT oligopeptide transporter protein-domain-containing protein</fullName>
    </submittedName>
</protein>
<accession>A0ACB8A907</accession>
<dbReference type="Proteomes" id="UP000790377">
    <property type="component" value="Unassembled WGS sequence"/>
</dbReference>
<proteinExistence type="predicted"/>
<organism evidence="1 2">
    <name type="scientific">Hygrophoropsis aurantiaca</name>
    <dbReference type="NCBI Taxonomy" id="72124"/>
    <lineage>
        <taxon>Eukaryota</taxon>
        <taxon>Fungi</taxon>
        <taxon>Dikarya</taxon>
        <taxon>Basidiomycota</taxon>
        <taxon>Agaricomycotina</taxon>
        <taxon>Agaricomycetes</taxon>
        <taxon>Agaricomycetidae</taxon>
        <taxon>Boletales</taxon>
        <taxon>Coniophorineae</taxon>
        <taxon>Hygrophoropsidaceae</taxon>
        <taxon>Hygrophoropsis</taxon>
    </lineage>
</organism>
<dbReference type="EMBL" id="MU267743">
    <property type="protein sequence ID" value="KAH7909749.1"/>
    <property type="molecule type" value="Genomic_DNA"/>
</dbReference>
<gene>
    <name evidence="1" type="ORF">BJ138DRAFT_1173532</name>
</gene>
<sequence>MDHEDVDVLQTIIEKHPGYARFINHISSLTESYLPPFIYLTDINNPRLTFSALDSLLKNASYVPDFPPILYAHVNAVKCFNLRLFFDTVLNALSGWKTSWENGCQNWPGDSSERYNDSIDSFLHGLQLLRSQAVDKVNAKGKGKGKEKARGTDRAGEEPCMVILVEKAERLRDNLPELMVPLTRLAELSQVRISVILLSSVRWEDIKPPLGASPDPYYIDMDPLTKEDTIQRLVASYSSVCQVQETLNGTNNAYHPALLPLYEHYAAVVYSVCGLYTHDPNELQYIAAARWPGFVKPVLEEHERTVAEAQSQNPSGDDSLFDAGVELVPPTEVARMRLTRYFTPSLTAALEALLPRLTNATDWAIENDPDLDAMENGTRRGERAKRAVEPVTTSISVTHLPRMSKFILVAAFLASTNPAKSDMRMFGRGADEAKKRRRKGGSPKKSKGQSAVAKVPQRLLGPAAFPLDRLLAILGSLLEENDVETRPYAPEYQLSGEYSEMEVGRVHVYAAISELTAMRSLHRTSAPDRLDGPPMFKCGISYESSMPFEFEYGSQAFALHPLGQRKSLELESEPGKEKLTEDEQVRPVSRATVLSNYNSHNGDDDATTFDDPNIDPEQLAEFDDESPYPEVRSAVANTDDQSIPVLTIRTWVIGLAWSIIMPGVNQFFFFRYPSVPITGIVAQLLSYPLGQMWAAYLPRKRILGISLNPGPFTIKEHVLITIMASVGAQSAYATDIIAVQRVYYNQNYSFSYQWFIVVSSQLIGFSAGGIARRFLVSPPSMIWPATLVSCALFNTLHSQQYAGIGALGGISRERYFAFVCACSFFWYFFPGYLFTALSYFSWVTWIYPGDPVVAQLFGYVHGMGMSIVTFDWSQIAYIGSPLATPWWASANIFGGFVLFYCKLSYLSFRAFTNTWYSLYMPISSRQSYDNTGNCYDVSRILTKEYTFDAEAYQQYSPVFLPTTFAMSYGLSFASITATLVHAFIYFRKQIVYQARRSLREQADIHARLMNRYPQVPDLWYLVLFAAMFALGVVSIEIWPTDMPVWAFVIALLIAFTYVIPCGMIQAITNQQIGLNVVTELIIGYALPGRPIAMMMFKTWGYITMTQALTFTADFKLGHYMKIPPRQMFWCQIIATIIAGSTQLAVQAWMFQNIPDMCSQTQKNGFTCPSTVVFGSASIIWGVVGPKLQFSSGQLYKALLYFFLIGAIAPIIPWLVMKRYPNSFTRYIKSPLIFNGTYLIPPATAVNYVPWAMVGFIFQYVIRRRNFSWWAKYNYVTSAALDAGLAVSACFIFFTLQYPRNGTIGEHTVQSWWGNQVWKTGSDYRGTPVRELGSQETFGPSTW</sequence>
<evidence type="ECO:0000313" key="1">
    <source>
        <dbReference type="EMBL" id="KAH7909749.1"/>
    </source>
</evidence>
<comment type="caution">
    <text evidence="1">The sequence shown here is derived from an EMBL/GenBank/DDBJ whole genome shotgun (WGS) entry which is preliminary data.</text>
</comment>
<name>A0ACB8A907_9AGAM</name>
<keyword evidence="2" id="KW-1185">Reference proteome</keyword>
<reference evidence="1" key="1">
    <citation type="journal article" date="2021" name="New Phytol.">
        <title>Evolutionary innovations through gain and loss of genes in the ectomycorrhizal Boletales.</title>
        <authorList>
            <person name="Wu G."/>
            <person name="Miyauchi S."/>
            <person name="Morin E."/>
            <person name="Kuo A."/>
            <person name="Drula E."/>
            <person name="Varga T."/>
            <person name="Kohler A."/>
            <person name="Feng B."/>
            <person name="Cao Y."/>
            <person name="Lipzen A."/>
            <person name="Daum C."/>
            <person name="Hundley H."/>
            <person name="Pangilinan J."/>
            <person name="Johnson J."/>
            <person name="Barry K."/>
            <person name="LaButti K."/>
            <person name="Ng V."/>
            <person name="Ahrendt S."/>
            <person name="Min B."/>
            <person name="Choi I.G."/>
            <person name="Park H."/>
            <person name="Plett J.M."/>
            <person name="Magnuson J."/>
            <person name="Spatafora J.W."/>
            <person name="Nagy L.G."/>
            <person name="Henrissat B."/>
            <person name="Grigoriev I.V."/>
            <person name="Yang Z.L."/>
            <person name="Xu J."/>
            <person name="Martin F.M."/>
        </authorList>
    </citation>
    <scope>NUCLEOTIDE SEQUENCE</scope>
    <source>
        <strain evidence="1">ATCC 28755</strain>
    </source>
</reference>